<proteinExistence type="predicted"/>
<sequence>MRVPTTVPTSIHMSKEIPGDSAVSMMDNDCLRLALAGDNIKEKERCLTDMITQLQHLKRTISHTTV</sequence>
<evidence type="ECO:0000313" key="2">
    <source>
        <dbReference type="Proteomes" id="UP001054945"/>
    </source>
</evidence>
<organism evidence="1 2">
    <name type="scientific">Caerostris extrusa</name>
    <name type="common">Bark spider</name>
    <name type="synonym">Caerostris bankana</name>
    <dbReference type="NCBI Taxonomy" id="172846"/>
    <lineage>
        <taxon>Eukaryota</taxon>
        <taxon>Metazoa</taxon>
        <taxon>Ecdysozoa</taxon>
        <taxon>Arthropoda</taxon>
        <taxon>Chelicerata</taxon>
        <taxon>Arachnida</taxon>
        <taxon>Araneae</taxon>
        <taxon>Araneomorphae</taxon>
        <taxon>Entelegynae</taxon>
        <taxon>Araneoidea</taxon>
        <taxon>Araneidae</taxon>
        <taxon>Caerostris</taxon>
    </lineage>
</organism>
<accession>A0AAV4U6M9</accession>
<name>A0AAV4U6M9_CAEEX</name>
<dbReference type="EMBL" id="BPLR01012366">
    <property type="protein sequence ID" value="GIY53429.1"/>
    <property type="molecule type" value="Genomic_DNA"/>
</dbReference>
<protein>
    <submittedName>
        <fullName evidence="1">Uncharacterized protein</fullName>
    </submittedName>
</protein>
<gene>
    <name evidence="1" type="primary">AVEN_263750_1</name>
    <name evidence="1" type="ORF">CEXT_634611</name>
</gene>
<comment type="caution">
    <text evidence="1">The sequence shown here is derived from an EMBL/GenBank/DDBJ whole genome shotgun (WGS) entry which is preliminary data.</text>
</comment>
<dbReference type="AlphaFoldDB" id="A0AAV4U6M9"/>
<reference evidence="1 2" key="1">
    <citation type="submission" date="2021-06" db="EMBL/GenBank/DDBJ databases">
        <title>Caerostris extrusa draft genome.</title>
        <authorList>
            <person name="Kono N."/>
            <person name="Arakawa K."/>
        </authorList>
    </citation>
    <scope>NUCLEOTIDE SEQUENCE [LARGE SCALE GENOMIC DNA]</scope>
</reference>
<keyword evidence="2" id="KW-1185">Reference proteome</keyword>
<evidence type="ECO:0000313" key="1">
    <source>
        <dbReference type="EMBL" id="GIY53429.1"/>
    </source>
</evidence>
<dbReference type="Proteomes" id="UP001054945">
    <property type="component" value="Unassembled WGS sequence"/>
</dbReference>